<feature type="domain" description="Glycosyl hydrolase family 13 catalytic" evidence="2">
    <location>
        <begin position="14"/>
        <end position="395"/>
    </location>
</feature>
<dbReference type="GO" id="GO:0004556">
    <property type="term" value="F:alpha-amylase activity"/>
    <property type="evidence" value="ECO:0007669"/>
    <property type="project" value="TreeGrafter"/>
</dbReference>
<dbReference type="PANTHER" id="PTHR10357">
    <property type="entry name" value="ALPHA-AMYLASE FAMILY MEMBER"/>
    <property type="match status" value="1"/>
</dbReference>
<dbReference type="Gene3D" id="3.20.20.80">
    <property type="entry name" value="Glycosidases"/>
    <property type="match status" value="1"/>
</dbReference>
<dbReference type="InterPro" id="IPR045857">
    <property type="entry name" value="O16G_dom_2"/>
</dbReference>
<sequence>MSLPAWPAAPVIYQIYPRSYMDTTGSGTGDLNGVVQRLDHAATLGVDAVWLSPFYPSPLHDGGYDIADHLNVDPHLGTLDDFDHLVSRAHDLGLRLIIDQVFNHTSTDAPWFIRSVAGDPKYRDYYVWADPKPDGTQPNNWLSQFGPPAWTWNHIRRQYYFHNFTSAQPSLNLRNRDVQCELRAIMQFWRDRGVDGFRIDAVTSLLFESSLKDNPPATPEEQEKMAGESFVPYTYQNHAHDLLPGDGLVFVENLRDWAGDDAFLIGEVTSGNQSVELACGLTKPERMNAAYTTDLPENNASAAAYADILTRATSPCNIGWWLTSHDQARHAGKSGDGSARDVRFLATVLATAPGPVLIFQGEELGLTQPDLPKDAVTDPLDLLYWPDGPGREGARVPLPWTEGHHRGFTTGTPWLPMKWPDGTSVAVQHIDEASNLRFYRRVFAFRRDDLGDLTLQGWSKEGEVITLEYPGATVKLNFGTTSVDAPNGADFTSSDMDDGTLPGRTAAVWLKSVD</sequence>
<evidence type="ECO:0000259" key="2">
    <source>
        <dbReference type="SMART" id="SM00642"/>
    </source>
</evidence>
<dbReference type="InterPro" id="IPR006047">
    <property type="entry name" value="GH13_cat_dom"/>
</dbReference>
<dbReference type="InterPro" id="IPR017853">
    <property type="entry name" value="GH"/>
</dbReference>
<dbReference type="RefSeq" id="WP_092760342.1">
    <property type="nucleotide sequence ID" value="NZ_FNZQ01000001.1"/>
</dbReference>
<organism evidence="3 4">
    <name type="scientific">Jannaschia helgolandensis</name>
    <dbReference type="NCBI Taxonomy" id="188906"/>
    <lineage>
        <taxon>Bacteria</taxon>
        <taxon>Pseudomonadati</taxon>
        <taxon>Pseudomonadota</taxon>
        <taxon>Alphaproteobacteria</taxon>
        <taxon>Rhodobacterales</taxon>
        <taxon>Roseobacteraceae</taxon>
        <taxon>Jannaschia</taxon>
    </lineage>
</organism>
<dbReference type="Pfam" id="PF00128">
    <property type="entry name" value="Alpha-amylase"/>
    <property type="match status" value="1"/>
</dbReference>
<dbReference type="GO" id="GO:0009313">
    <property type="term" value="P:oligosaccharide catabolic process"/>
    <property type="evidence" value="ECO:0007669"/>
    <property type="project" value="TreeGrafter"/>
</dbReference>
<name>A0A1H7IFR9_9RHOB</name>
<proteinExistence type="inferred from homology"/>
<evidence type="ECO:0000256" key="1">
    <source>
        <dbReference type="ARBA" id="ARBA00008061"/>
    </source>
</evidence>
<dbReference type="PANTHER" id="PTHR10357:SF179">
    <property type="entry name" value="NEUTRAL AND BASIC AMINO ACID TRANSPORT PROTEIN RBAT"/>
    <property type="match status" value="1"/>
</dbReference>
<dbReference type="Gene3D" id="3.90.400.10">
    <property type="entry name" value="Oligo-1,6-glucosidase, Domain 2"/>
    <property type="match status" value="1"/>
</dbReference>
<accession>A0A1H7IFR9</accession>
<dbReference type="Proteomes" id="UP000199283">
    <property type="component" value="Unassembled WGS sequence"/>
</dbReference>
<protein>
    <submittedName>
        <fullName evidence="3">Alpha-glucosidase</fullName>
    </submittedName>
</protein>
<reference evidence="3 4" key="1">
    <citation type="submission" date="2016-10" db="EMBL/GenBank/DDBJ databases">
        <authorList>
            <person name="de Groot N.N."/>
        </authorList>
    </citation>
    <scope>NUCLEOTIDE SEQUENCE [LARGE SCALE GENOMIC DNA]</scope>
    <source>
        <strain evidence="3 4">DSM 14858</strain>
    </source>
</reference>
<gene>
    <name evidence="3" type="ORF">SAMN04488526_1031</name>
</gene>
<dbReference type="SMART" id="SM00642">
    <property type="entry name" value="Aamy"/>
    <property type="match status" value="1"/>
</dbReference>
<dbReference type="EMBL" id="FNZQ01000001">
    <property type="protein sequence ID" value="SEK61309.1"/>
    <property type="molecule type" value="Genomic_DNA"/>
</dbReference>
<dbReference type="OrthoDB" id="9805159at2"/>
<evidence type="ECO:0000313" key="4">
    <source>
        <dbReference type="Proteomes" id="UP000199283"/>
    </source>
</evidence>
<keyword evidence="4" id="KW-1185">Reference proteome</keyword>
<dbReference type="SUPFAM" id="SSF51445">
    <property type="entry name" value="(Trans)glycosidases"/>
    <property type="match status" value="1"/>
</dbReference>
<dbReference type="STRING" id="188906.SAMN04488526_1031"/>
<evidence type="ECO:0000313" key="3">
    <source>
        <dbReference type="EMBL" id="SEK61309.1"/>
    </source>
</evidence>
<dbReference type="AlphaFoldDB" id="A0A1H7IFR9"/>
<comment type="similarity">
    <text evidence="1">Belongs to the glycosyl hydrolase 13 family.</text>
</comment>